<evidence type="ECO:0000313" key="9">
    <source>
        <dbReference type="EMBL" id="GLI26142.1"/>
    </source>
</evidence>
<dbReference type="EMBL" id="BSDP01000001">
    <property type="protein sequence ID" value="GLI26142.1"/>
    <property type="molecule type" value="Genomic_DNA"/>
</dbReference>
<evidence type="ECO:0000256" key="6">
    <source>
        <dbReference type="SAM" id="Coils"/>
    </source>
</evidence>
<name>A0A9W6CTN4_9MICO</name>
<dbReference type="GO" id="GO:0005886">
    <property type="term" value="C:plasma membrane"/>
    <property type="evidence" value="ECO:0007669"/>
    <property type="project" value="UniProtKB-SubCell"/>
</dbReference>
<evidence type="ECO:0000256" key="5">
    <source>
        <dbReference type="ARBA" id="ARBA00023136"/>
    </source>
</evidence>
<dbReference type="Pfam" id="PF03631">
    <property type="entry name" value="Virul_fac_BrkB"/>
    <property type="match status" value="1"/>
</dbReference>
<evidence type="ECO:0000313" key="10">
    <source>
        <dbReference type="Proteomes" id="UP001144396"/>
    </source>
</evidence>
<keyword evidence="5 8" id="KW-0472">Membrane</keyword>
<feature type="compositionally biased region" description="Basic and acidic residues" evidence="7">
    <location>
        <begin position="1"/>
        <end position="17"/>
    </location>
</feature>
<feature type="transmembrane region" description="Helical" evidence="8">
    <location>
        <begin position="241"/>
        <end position="265"/>
    </location>
</feature>
<keyword evidence="3 8" id="KW-0812">Transmembrane</keyword>
<feature type="transmembrane region" description="Helical" evidence="8">
    <location>
        <begin position="277"/>
        <end position="299"/>
    </location>
</feature>
<organism evidence="9 10">
    <name type="scientific">Agromyces rhizosphaerae</name>
    <dbReference type="NCBI Taxonomy" id="88374"/>
    <lineage>
        <taxon>Bacteria</taxon>
        <taxon>Bacillati</taxon>
        <taxon>Actinomycetota</taxon>
        <taxon>Actinomycetes</taxon>
        <taxon>Micrococcales</taxon>
        <taxon>Microbacteriaceae</taxon>
        <taxon>Agromyces</taxon>
    </lineage>
</organism>
<dbReference type="RefSeq" id="WP_281882140.1">
    <property type="nucleotide sequence ID" value="NZ_BSDP01000001.1"/>
</dbReference>
<feature type="coiled-coil region" evidence="6">
    <location>
        <begin position="386"/>
        <end position="413"/>
    </location>
</feature>
<proteinExistence type="predicted"/>
<comment type="subcellular location">
    <subcellularLocation>
        <location evidence="1">Cell membrane</location>
        <topology evidence="1">Multi-pass membrane protein</topology>
    </subcellularLocation>
</comment>
<feature type="region of interest" description="Disordered" evidence="7">
    <location>
        <begin position="1"/>
        <end position="25"/>
    </location>
</feature>
<keyword evidence="10" id="KW-1185">Reference proteome</keyword>
<dbReference type="InterPro" id="IPR017039">
    <property type="entry name" value="Virul_fac_BrkB"/>
</dbReference>
<keyword evidence="4 8" id="KW-1133">Transmembrane helix</keyword>
<dbReference type="PANTHER" id="PTHR30213:SF1">
    <property type="entry name" value="INNER MEMBRANE PROTEIN YHJD"/>
    <property type="match status" value="1"/>
</dbReference>
<evidence type="ECO:0000256" key="4">
    <source>
        <dbReference type="ARBA" id="ARBA00022989"/>
    </source>
</evidence>
<evidence type="ECO:0000256" key="8">
    <source>
        <dbReference type="SAM" id="Phobius"/>
    </source>
</evidence>
<evidence type="ECO:0000256" key="7">
    <source>
        <dbReference type="SAM" id="MobiDB-lite"/>
    </source>
</evidence>
<reference evidence="9" key="1">
    <citation type="submission" date="2022-12" db="EMBL/GenBank/DDBJ databases">
        <title>Reference genome sequencing for broad-spectrum identification of bacterial and archaeal isolates by mass spectrometry.</title>
        <authorList>
            <person name="Sekiguchi Y."/>
            <person name="Tourlousse D.M."/>
        </authorList>
    </citation>
    <scope>NUCLEOTIDE SEQUENCE</scope>
    <source>
        <strain evidence="9">14</strain>
    </source>
</reference>
<evidence type="ECO:0000256" key="2">
    <source>
        <dbReference type="ARBA" id="ARBA00022475"/>
    </source>
</evidence>
<feature type="transmembrane region" description="Helical" evidence="8">
    <location>
        <begin position="305"/>
        <end position="334"/>
    </location>
</feature>
<evidence type="ECO:0000256" key="3">
    <source>
        <dbReference type="ARBA" id="ARBA00022692"/>
    </source>
</evidence>
<feature type="transmembrane region" description="Helical" evidence="8">
    <location>
        <begin position="197"/>
        <end position="221"/>
    </location>
</feature>
<protein>
    <recommendedName>
        <fullName evidence="11">YihY/virulence factor BrkB family protein</fullName>
    </recommendedName>
</protein>
<sequence length="416" mass="45596">MSERANRDGSRGSGDPRDELEEGVGETRGRLEAVTVALRDRFEEPVSAVTTLTRRTMEIFPVRVWRNFLWRNGFLMSAGMSYMALFAVFAAVFVAFSVAGLWLTSNPELFAALVELINAYVPGLIESDDVTGVIDADELAGLASSSINLFTIAGIIAIGGLLWTAVSWITYSRIAVRSMFGLSRDSRAYLLLKARDFVMAILFGAVLVLTAGLSVATTSAFEWVRSALGLELASNWTSLVVRLGGIAAVLVLNTAVLATMFRFLSGAAVPWRRLWPGSILGAIALGIIQSLGSTVLGAASRNPLLATFTVFIALLLWFNLTSIITLVAASWISVSAADRNETLRRVTPEQLERERRERERNARLLAARVQVREAEQAVADASFFRRPRARRRLANAEQRLVDLQARFDAEDVARLP</sequence>
<dbReference type="AlphaFoldDB" id="A0A9W6CTN4"/>
<keyword evidence="6" id="KW-0175">Coiled coil</keyword>
<dbReference type="PANTHER" id="PTHR30213">
    <property type="entry name" value="INNER MEMBRANE PROTEIN YHJD"/>
    <property type="match status" value="1"/>
</dbReference>
<keyword evidence="2" id="KW-1003">Cell membrane</keyword>
<evidence type="ECO:0008006" key="11">
    <source>
        <dbReference type="Google" id="ProtNLM"/>
    </source>
</evidence>
<accession>A0A9W6CTN4</accession>
<comment type="caution">
    <text evidence="9">The sequence shown here is derived from an EMBL/GenBank/DDBJ whole genome shotgun (WGS) entry which is preliminary data.</text>
</comment>
<dbReference type="Proteomes" id="UP001144396">
    <property type="component" value="Unassembled WGS sequence"/>
</dbReference>
<feature type="transmembrane region" description="Helical" evidence="8">
    <location>
        <begin position="82"/>
        <end position="103"/>
    </location>
</feature>
<gene>
    <name evidence="9" type="ORF">ARHIZOSPH14_03840</name>
</gene>
<evidence type="ECO:0000256" key="1">
    <source>
        <dbReference type="ARBA" id="ARBA00004651"/>
    </source>
</evidence>
<feature type="transmembrane region" description="Helical" evidence="8">
    <location>
        <begin position="149"/>
        <end position="176"/>
    </location>
</feature>